<evidence type="ECO:0000313" key="4">
    <source>
        <dbReference type="EMBL" id="KFH42166.1"/>
    </source>
</evidence>
<dbReference type="PANTHER" id="PTHR10655">
    <property type="entry name" value="LYSOPHOSPHOLIPASE-RELATED"/>
    <property type="match status" value="1"/>
</dbReference>
<dbReference type="STRING" id="857340.A0A086SYI4"/>
<feature type="domain" description="Phospholipase/carboxylesterase/thioesterase" evidence="3">
    <location>
        <begin position="17"/>
        <end position="170"/>
    </location>
</feature>
<dbReference type="InterPro" id="IPR003140">
    <property type="entry name" value="PLipase/COase/thioEstase"/>
</dbReference>
<feature type="region of interest" description="Disordered" evidence="2">
    <location>
        <begin position="176"/>
        <end position="197"/>
    </location>
</feature>
<dbReference type="Gene3D" id="3.40.50.1820">
    <property type="entry name" value="alpha/beta hydrolase"/>
    <property type="match status" value="1"/>
</dbReference>
<dbReference type="PANTHER" id="PTHR10655:SF63">
    <property type="entry name" value="PHOSPHOLIPASE_CARBOXYLESTERASE_THIOESTERASE DOMAIN-CONTAINING PROTEIN"/>
    <property type="match status" value="1"/>
</dbReference>
<accession>A0A086SYI4</accession>
<dbReference type="Proteomes" id="UP000029964">
    <property type="component" value="Unassembled WGS sequence"/>
</dbReference>
<protein>
    <submittedName>
        <fullName evidence="4">Acyl-protein thioesterase-like protein</fullName>
    </submittedName>
</protein>
<gene>
    <name evidence="4" type="ORF">ACRE_070990</name>
</gene>
<reference evidence="5" key="1">
    <citation type="journal article" date="2014" name="Genome Announc.">
        <title>Genome sequence and annotation of Acremonium chrysogenum, producer of the beta-lactam antibiotic cephalosporin C.</title>
        <authorList>
            <person name="Terfehr D."/>
            <person name="Dahlmann T.A."/>
            <person name="Specht T."/>
            <person name="Zadra I."/>
            <person name="Kuernsteiner H."/>
            <person name="Kueck U."/>
        </authorList>
    </citation>
    <scope>NUCLEOTIDE SEQUENCE [LARGE SCALE GENOMIC DNA]</scope>
    <source>
        <strain evidence="5">ATCC 11550 / CBS 779.69 / DSM 880 / IAM 14645 / JCM 23072 / IMI 49137</strain>
    </source>
</reference>
<dbReference type="AlphaFoldDB" id="A0A086SYI4"/>
<organism evidence="4 5">
    <name type="scientific">Hapsidospora chrysogenum (strain ATCC 11550 / CBS 779.69 / DSM 880 / IAM 14645 / JCM 23072 / IMI 49137)</name>
    <name type="common">Acremonium chrysogenum</name>
    <dbReference type="NCBI Taxonomy" id="857340"/>
    <lineage>
        <taxon>Eukaryota</taxon>
        <taxon>Fungi</taxon>
        <taxon>Dikarya</taxon>
        <taxon>Ascomycota</taxon>
        <taxon>Pezizomycotina</taxon>
        <taxon>Sordariomycetes</taxon>
        <taxon>Hypocreomycetidae</taxon>
        <taxon>Hypocreales</taxon>
        <taxon>Bionectriaceae</taxon>
        <taxon>Hapsidospora</taxon>
    </lineage>
</organism>
<dbReference type="HOGENOM" id="CLU_049413_2_2_1"/>
<dbReference type="SUPFAM" id="SSF53474">
    <property type="entry name" value="alpha/beta-Hydrolases"/>
    <property type="match status" value="1"/>
</dbReference>
<dbReference type="InterPro" id="IPR029058">
    <property type="entry name" value="AB_hydrolase_fold"/>
</dbReference>
<evidence type="ECO:0000313" key="5">
    <source>
        <dbReference type="Proteomes" id="UP000029964"/>
    </source>
</evidence>
<dbReference type="OrthoDB" id="2418081at2759"/>
<dbReference type="InterPro" id="IPR050565">
    <property type="entry name" value="LYPA1-2/EST-like"/>
</dbReference>
<evidence type="ECO:0000256" key="2">
    <source>
        <dbReference type="SAM" id="MobiDB-lite"/>
    </source>
</evidence>
<keyword evidence="5" id="KW-1185">Reference proteome</keyword>
<evidence type="ECO:0000256" key="1">
    <source>
        <dbReference type="ARBA" id="ARBA00006499"/>
    </source>
</evidence>
<evidence type="ECO:0000259" key="3">
    <source>
        <dbReference type="Pfam" id="PF02230"/>
    </source>
</evidence>
<sequence length="296" mass="32651">MDEPQDAAPRGRRQPSTFIIEPRSPHTQSVILLHGLGSNGHKFGSELIQTGVCSNGKTLPDTLPGARFIFPTSKRRRSSAFGRAKLTQWFDIVSLDDPSYRNHRQTRGLEESYSEILDIISREADEVLPENILLGGLSQGCAMGLVCFLSIAFPIGGFIGMSGWLPFSNDIDGLLTGEGEDEDDPFGPDPADKEEAPDPAVKIIGYVRDLLSIDDPKKPPTRNDSALSTPVFLGHGDADEKIRPSLGREACQAMKAIGFRVDWKSYEGQGHWYKIPDEIDDIVDFIRTRVGWPDLT</sequence>
<dbReference type="EMBL" id="JPKY01000102">
    <property type="protein sequence ID" value="KFH42166.1"/>
    <property type="molecule type" value="Genomic_DNA"/>
</dbReference>
<dbReference type="GO" id="GO:0008474">
    <property type="term" value="F:palmitoyl-(protein) hydrolase activity"/>
    <property type="evidence" value="ECO:0007669"/>
    <property type="project" value="TreeGrafter"/>
</dbReference>
<dbReference type="GO" id="GO:0005737">
    <property type="term" value="C:cytoplasm"/>
    <property type="evidence" value="ECO:0007669"/>
    <property type="project" value="TreeGrafter"/>
</dbReference>
<dbReference type="GO" id="GO:0052689">
    <property type="term" value="F:carboxylic ester hydrolase activity"/>
    <property type="evidence" value="ECO:0007669"/>
    <property type="project" value="TreeGrafter"/>
</dbReference>
<comment type="caution">
    <text evidence="4">The sequence shown here is derived from an EMBL/GenBank/DDBJ whole genome shotgun (WGS) entry which is preliminary data.</text>
</comment>
<proteinExistence type="inferred from homology"/>
<name>A0A086SYI4_HAPC1</name>
<dbReference type="Pfam" id="PF02230">
    <property type="entry name" value="Abhydrolase_2"/>
    <property type="match status" value="1"/>
</dbReference>
<comment type="similarity">
    <text evidence="1">Belongs to the AB hydrolase superfamily. AB hydrolase 2 family.</text>
</comment>